<dbReference type="PANTHER" id="PTHR31851">
    <property type="entry name" value="FE(2+)/MN(2+) TRANSPORTER PCL1"/>
    <property type="match status" value="1"/>
</dbReference>
<protein>
    <submittedName>
        <fullName evidence="6">VIT family protein</fullName>
    </submittedName>
</protein>
<evidence type="ECO:0000313" key="7">
    <source>
        <dbReference type="Proteomes" id="UP000075321"/>
    </source>
</evidence>
<dbReference type="PATRIC" id="fig|1008153.3.peg.3727"/>
<dbReference type="RefSeq" id="WP_066385050.1">
    <property type="nucleotide sequence ID" value="NZ_LTAZ01000013.1"/>
</dbReference>
<dbReference type="OrthoDB" id="292013at2157"/>
<dbReference type="InterPro" id="IPR039376">
    <property type="entry name" value="Ferritin_CCC1_N"/>
</dbReference>
<evidence type="ECO:0000256" key="4">
    <source>
        <dbReference type="ARBA" id="ARBA00023136"/>
    </source>
</evidence>
<dbReference type="SUPFAM" id="SSF47240">
    <property type="entry name" value="Ferritin-like"/>
    <property type="match status" value="1"/>
</dbReference>
<sequence length="376" mass="39620">MTTPEDIERYRRNRQDEIDSATVYTAMVDAESQPQVAEVYRRLADTERTHADFWTEKIREAGSDPGEANPSRRARVLAWLARRFGPGLVLSSMQAGEAIGGSDYVTQPEVTGTGMAADERSHDRLLTVIAETPGQGARGEVLAQLEGRHRATSGNALRAAVLGANDGLVSNLSLVMGVAGAALDSTAILITGLAGLLAGSGSMAMGEWLSVQSSRELYQRQIGIEAEELAEVPEEEAEELALIYEAKGLSKERAREIAEQLIADEEMALDTLAREELGINPEELGGSAWEAAATSFVLFALGAIVPVLPYFVLSGLVAVGVSLVLSAIALFVIGAGITLLTGRSVLFSGLRQVGIGLAAAILTYGVGSLIGVTLVG</sequence>
<gene>
    <name evidence="6" type="ORF">HAPAU_35350</name>
</gene>
<feature type="transmembrane region" description="Helical" evidence="5">
    <location>
        <begin position="353"/>
        <end position="375"/>
    </location>
</feature>
<evidence type="ECO:0000256" key="1">
    <source>
        <dbReference type="ARBA" id="ARBA00004127"/>
    </source>
</evidence>
<comment type="caution">
    <text evidence="6">The sequence shown here is derived from an EMBL/GenBank/DDBJ whole genome shotgun (WGS) entry which is preliminary data.</text>
</comment>
<keyword evidence="2 5" id="KW-0812">Transmembrane</keyword>
<keyword evidence="4 5" id="KW-0472">Membrane</keyword>
<proteinExistence type="predicted"/>
<evidence type="ECO:0000256" key="2">
    <source>
        <dbReference type="ARBA" id="ARBA00022692"/>
    </source>
</evidence>
<reference evidence="6 7" key="1">
    <citation type="submission" date="2016-02" db="EMBL/GenBank/DDBJ databases">
        <title>Genome sequence of Halalkalicoccus paucihalophilus DSM 24557.</title>
        <authorList>
            <person name="Poehlein A."/>
            <person name="Daniel R."/>
        </authorList>
    </citation>
    <scope>NUCLEOTIDE SEQUENCE [LARGE SCALE GENOMIC DNA]</scope>
    <source>
        <strain evidence="6 7">DSM 24557</strain>
    </source>
</reference>
<dbReference type="CDD" id="cd01044">
    <property type="entry name" value="Ferritin_CCC1_N"/>
    <property type="match status" value="1"/>
</dbReference>
<dbReference type="Pfam" id="PF01988">
    <property type="entry name" value="VIT1"/>
    <property type="match status" value="1"/>
</dbReference>
<feature type="transmembrane region" description="Helical" evidence="5">
    <location>
        <begin position="318"/>
        <end position="341"/>
    </location>
</feature>
<dbReference type="Proteomes" id="UP000075321">
    <property type="component" value="Unassembled WGS sequence"/>
</dbReference>
<dbReference type="GO" id="GO:0012505">
    <property type="term" value="C:endomembrane system"/>
    <property type="evidence" value="ECO:0007669"/>
    <property type="project" value="UniProtKB-SubCell"/>
</dbReference>
<comment type="subcellular location">
    <subcellularLocation>
        <location evidence="1">Endomembrane system</location>
        <topology evidence="1">Multi-pass membrane protein</topology>
    </subcellularLocation>
</comment>
<dbReference type="EMBL" id="LTAZ01000013">
    <property type="protein sequence ID" value="KYH24552.1"/>
    <property type="molecule type" value="Genomic_DNA"/>
</dbReference>
<organism evidence="6 7">
    <name type="scientific">Halalkalicoccus paucihalophilus</name>
    <dbReference type="NCBI Taxonomy" id="1008153"/>
    <lineage>
        <taxon>Archaea</taxon>
        <taxon>Methanobacteriati</taxon>
        <taxon>Methanobacteriota</taxon>
        <taxon>Stenosarchaea group</taxon>
        <taxon>Halobacteria</taxon>
        <taxon>Halobacteriales</taxon>
        <taxon>Halococcaceae</taxon>
        <taxon>Halalkalicoccus</taxon>
    </lineage>
</organism>
<dbReference type="InterPro" id="IPR008217">
    <property type="entry name" value="Ccc1_fam"/>
</dbReference>
<accession>A0A151AAN3</accession>
<keyword evidence="7" id="KW-1185">Reference proteome</keyword>
<dbReference type="GO" id="GO:0005384">
    <property type="term" value="F:manganese ion transmembrane transporter activity"/>
    <property type="evidence" value="ECO:0007669"/>
    <property type="project" value="InterPro"/>
</dbReference>
<keyword evidence="3 5" id="KW-1133">Transmembrane helix</keyword>
<dbReference type="AlphaFoldDB" id="A0A151AAN3"/>
<evidence type="ECO:0000313" key="6">
    <source>
        <dbReference type="EMBL" id="KYH24552.1"/>
    </source>
</evidence>
<dbReference type="InterPro" id="IPR009078">
    <property type="entry name" value="Ferritin-like_SF"/>
</dbReference>
<dbReference type="GO" id="GO:0030026">
    <property type="term" value="P:intracellular manganese ion homeostasis"/>
    <property type="evidence" value="ECO:0007669"/>
    <property type="project" value="InterPro"/>
</dbReference>
<feature type="transmembrane region" description="Helical" evidence="5">
    <location>
        <begin position="291"/>
        <end position="312"/>
    </location>
</feature>
<name>A0A151AAN3_9EURY</name>
<evidence type="ECO:0000256" key="5">
    <source>
        <dbReference type="SAM" id="Phobius"/>
    </source>
</evidence>
<evidence type="ECO:0000256" key="3">
    <source>
        <dbReference type="ARBA" id="ARBA00022989"/>
    </source>
</evidence>